<dbReference type="AlphaFoldDB" id="A0A1G7HRF8"/>
<feature type="signal peptide" evidence="1">
    <location>
        <begin position="1"/>
        <end position="21"/>
    </location>
</feature>
<organism evidence="2 3">
    <name type="scientific">Ulvibacter litoralis</name>
    <dbReference type="NCBI Taxonomy" id="227084"/>
    <lineage>
        <taxon>Bacteria</taxon>
        <taxon>Pseudomonadati</taxon>
        <taxon>Bacteroidota</taxon>
        <taxon>Flavobacteriia</taxon>
        <taxon>Flavobacteriales</taxon>
        <taxon>Flavobacteriaceae</taxon>
        <taxon>Ulvibacter</taxon>
    </lineage>
</organism>
<dbReference type="OrthoDB" id="1442522at2"/>
<name>A0A1G7HRF8_9FLAO</name>
<gene>
    <name evidence="2" type="ORF">SAMN05421855_104238</name>
</gene>
<sequence>MKKLFCAVVATFALVSCSVDNNETITNSENLTYQVTDENTNVGTYIGVFTTNNSEYRATVEITVPAVVSAAESQSGYATAKLTFNTGAIVYATASKIVKAGEQIENLEFSTQNLSFNFTVNNDGTAPTVSNVVYNTLESSVLIAKYSQRAPVSPILGSFTCTDCGTHPTMNTGVTQTFNVLAVSDNGDGTADISTQVILNDIEFLGDGLQGDCAVNGTLTTCDAFGEISIYGNSTVTWEGSHTYNNEPTGSNDCSDFNGTWSWASTAWGELTGTFQSDDNCNPSVELLNENFNSFTGTGFSPGSTADDLDSNIYICTGASSGAVAYGETKSSGDFGRGTSTGGVQSGGIYAFNTDGAGDMCYGVQPSGNDFTPATMEVRIQNTTGTALSNFTISYDIKVNNNEGRASSFNFSYSNDDSTFTDVAALDYTTPVSSDVLGFVTVSKTTTFAVTVADGDYLYLKFSSDDDGGSGSRDEFGLDNLVVSGN</sequence>
<feature type="chain" id="PRO_5011672370" description="DUF5689 domain-containing protein" evidence="1">
    <location>
        <begin position="22"/>
        <end position="486"/>
    </location>
</feature>
<dbReference type="Proteomes" id="UP000199321">
    <property type="component" value="Unassembled WGS sequence"/>
</dbReference>
<dbReference type="RefSeq" id="WP_093144886.1">
    <property type="nucleotide sequence ID" value="NZ_BMWO01000004.1"/>
</dbReference>
<proteinExistence type="predicted"/>
<evidence type="ECO:0000313" key="2">
    <source>
        <dbReference type="EMBL" id="SDF02898.1"/>
    </source>
</evidence>
<evidence type="ECO:0000256" key="1">
    <source>
        <dbReference type="SAM" id="SignalP"/>
    </source>
</evidence>
<reference evidence="2 3" key="1">
    <citation type="submission" date="2016-10" db="EMBL/GenBank/DDBJ databases">
        <authorList>
            <person name="de Groot N.N."/>
        </authorList>
    </citation>
    <scope>NUCLEOTIDE SEQUENCE [LARGE SCALE GENOMIC DNA]</scope>
    <source>
        <strain evidence="2 3">DSM 16195</strain>
    </source>
</reference>
<keyword evidence="3" id="KW-1185">Reference proteome</keyword>
<accession>A0A1G7HRF8</accession>
<evidence type="ECO:0000313" key="3">
    <source>
        <dbReference type="Proteomes" id="UP000199321"/>
    </source>
</evidence>
<keyword evidence="1" id="KW-0732">Signal</keyword>
<dbReference type="EMBL" id="FNBA01000004">
    <property type="protein sequence ID" value="SDF02898.1"/>
    <property type="molecule type" value="Genomic_DNA"/>
</dbReference>
<dbReference type="STRING" id="227084.SAMN05421855_104238"/>
<protein>
    <recommendedName>
        <fullName evidence="4">DUF5689 domain-containing protein</fullName>
    </recommendedName>
</protein>
<evidence type="ECO:0008006" key="4">
    <source>
        <dbReference type="Google" id="ProtNLM"/>
    </source>
</evidence>
<dbReference type="PROSITE" id="PS51257">
    <property type="entry name" value="PROKAR_LIPOPROTEIN"/>
    <property type="match status" value="1"/>
</dbReference>